<dbReference type="Proteomes" id="UP001165122">
    <property type="component" value="Unassembled WGS sequence"/>
</dbReference>
<dbReference type="PROSITE" id="PS50297">
    <property type="entry name" value="ANK_REP_REGION"/>
    <property type="match status" value="1"/>
</dbReference>
<evidence type="ECO:0000256" key="2">
    <source>
        <dbReference type="ARBA" id="ARBA00022741"/>
    </source>
</evidence>
<evidence type="ECO:0000256" key="5">
    <source>
        <dbReference type="PROSITE-ProRule" id="PRU00023"/>
    </source>
</evidence>
<keyword evidence="4" id="KW-0143">Chaperone</keyword>
<dbReference type="PANTHER" id="PTHR24201">
    <property type="entry name" value="ANK_REP_REGION DOMAIN-CONTAINING PROTEIN"/>
    <property type="match status" value="1"/>
</dbReference>
<sequence length="214" mass="23218">MKGVLAIAGSTQKFVYQGVHTIFDGEFQGEWEPNDKRCSKLVFIGKNLDKESLEKSFSECLNFSENAQRIQAVERVQKMDRTQQQLLSAAHRDDVHAIRQLLMAGAEVNYGNTVGQTALHIASLWGNASAVAALILAGANVNQKNTPTLGQQTAVHMCASRTTNPIGRLACAEALVAGGTDLTLQNDQGMVAYQYLTADGKDNFPALRVLLTPK</sequence>
<dbReference type="EMBL" id="BRXW01000316">
    <property type="protein sequence ID" value="GMI18025.1"/>
    <property type="molecule type" value="Genomic_DNA"/>
</dbReference>
<dbReference type="SMART" id="SM00248">
    <property type="entry name" value="ANK"/>
    <property type="match status" value="3"/>
</dbReference>
<keyword evidence="3 5" id="KW-0040">ANK repeat</keyword>
<feature type="domain" description="CobW C-terminal" evidence="6">
    <location>
        <begin position="1"/>
        <end position="61"/>
    </location>
</feature>
<dbReference type="Pfam" id="PF07683">
    <property type="entry name" value="CobW_C"/>
    <property type="match status" value="1"/>
</dbReference>
<dbReference type="GO" id="GO:0005634">
    <property type="term" value="C:nucleus"/>
    <property type="evidence" value="ECO:0007669"/>
    <property type="project" value="TreeGrafter"/>
</dbReference>
<dbReference type="SUPFAM" id="SSF90002">
    <property type="entry name" value="Hypothetical protein YjiA, C-terminal domain"/>
    <property type="match status" value="1"/>
</dbReference>
<keyword evidence="8" id="KW-1185">Reference proteome</keyword>
<dbReference type="Gene3D" id="3.30.1220.10">
    <property type="entry name" value="CobW-like, C-terminal domain"/>
    <property type="match status" value="1"/>
</dbReference>
<reference evidence="8" key="1">
    <citation type="journal article" date="2023" name="Commun. Biol.">
        <title>Genome analysis of Parmales, the sister group of diatoms, reveals the evolutionary specialization of diatoms from phago-mixotrophs to photoautotrophs.</title>
        <authorList>
            <person name="Ban H."/>
            <person name="Sato S."/>
            <person name="Yoshikawa S."/>
            <person name="Yamada K."/>
            <person name="Nakamura Y."/>
            <person name="Ichinomiya M."/>
            <person name="Sato N."/>
            <person name="Blanc-Mathieu R."/>
            <person name="Endo H."/>
            <person name="Kuwata A."/>
            <person name="Ogata H."/>
        </authorList>
    </citation>
    <scope>NUCLEOTIDE SEQUENCE [LARGE SCALE GENOMIC DNA]</scope>
    <source>
        <strain evidence="8">NIES 3700</strain>
    </source>
</reference>
<dbReference type="PANTHER" id="PTHR24201:SF14">
    <property type="entry name" value="CYCLIN-DEPENDENT KINASE 4 INHIBITOR C-LIKE"/>
    <property type="match status" value="1"/>
</dbReference>
<dbReference type="SUPFAM" id="SSF48403">
    <property type="entry name" value="Ankyrin repeat"/>
    <property type="match status" value="1"/>
</dbReference>
<keyword evidence="1" id="KW-0677">Repeat</keyword>
<organism evidence="7 8">
    <name type="scientific">Triparma laevis f. longispina</name>
    <dbReference type="NCBI Taxonomy" id="1714387"/>
    <lineage>
        <taxon>Eukaryota</taxon>
        <taxon>Sar</taxon>
        <taxon>Stramenopiles</taxon>
        <taxon>Ochrophyta</taxon>
        <taxon>Bolidophyceae</taxon>
        <taxon>Parmales</taxon>
        <taxon>Triparmaceae</taxon>
        <taxon>Triparma</taxon>
    </lineage>
</organism>
<dbReference type="AlphaFoldDB" id="A0A9W7FU36"/>
<dbReference type="InterPro" id="IPR011629">
    <property type="entry name" value="CobW-like_C"/>
</dbReference>
<dbReference type="InterPro" id="IPR050776">
    <property type="entry name" value="Ank_Repeat/CDKN_Inhibitor"/>
</dbReference>
<gene>
    <name evidence="7" type="ORF">TrLO_g14558</name>
</gene>
<evidence type="ECO:0000256" key="3">
    <source>
        <dbReference type="ARBA" id="ARBA00023043"/>
    </source>
</evidence>
<keyword evidence="2" id="KW-0547">Nucleotide-binding</keyword>
<feature type="repeat" description="ANK" evidence="5">
    <location>
        <begin position="114"/>
        <end position="146"/>
    </location>
</feature>
<evidence type="ECO:0000259" key="6">
    <source>
        <dbReference type="Pfam" id="PF07683"/>
    </source>
</evidence>
<accession>A0A9W7FU36</accession>
<evidence type="ECO:0000256" key="1">
    <source>
        <dbReference type="ARBA" id="ARBA00022737"/>
    </source>
</evidence>
<name>A0A9W7FU36_9STRA</name>
<dbReference type="InterPro" id="IPR036770">
    <property type="entry name" value="Ankyrin_rpt-contain_sf"/>
</dbReference>
<protein>
    <recommendedName>
        <fullName evidence="6">CobW C-terminal domain-containing protein</fullName>
    </recommendedName>
</protein>
<proteinExistence type="predicted"/>
<dbReference type="InterPro" id="IPR002110">
    <property type="entry name" value="Ankyrin_rpt"/>
</dbReference>
<evidence type="ECO:0000313" key="8">
    <source>
        <dbReference type="Proteomes" id="UP001165122"/>
    </source>
</evidence>
<dbReference type="PROSITE" id="PS50088">
    <property type="entry name" value="ANK_REPEAT"/>
    <property type="match status" value="1"/>
</dbReference>
<evidence type="ECO:0000256" key="4">
    <source>
        <dbReference type="ARBA" id="ARBA00023186"/>
    </source>
</evidence>
<evidence type="ECO:0000313" key="7">
    <source>
        <dbReference type="EMBL" id="GMI18025.1"/>
    </source>
</evidence>
<comment type="caution">
    <text evidence="7">The sequence shown here is derived from an EMBL/GenBank/DDBJ whole genome shotgun (WGS) entry which is preliminary data.</text>
</comment>
<dbReference type="OrthoDB" id="205594at2759"/>
<dbReference type="GO" id="GO:0000166">
    <property type="term" value="F:nucleotide binding"/>
    <property type="evidence" value="ECO:0007669"/>
    <property type="project" value="UniProtKB-KW"/>
</dbReference>
<dbReference type="Pfam" id="PF12796">
    <property type="entry name" value="Ank_2"/>
    <property type="match status" value="1"/>
</dbReference>
<dbReference type="InterPro" id="IPR036627">
    <property type="entry name" value="CobW-likC_sf"/>
</dbReference>
<dbReference type="Gene3D" id="1.25.40.20">
    <property type="entry name" value="Ankyrin repeat-containing domain"/>
    <property type="match status" value="1"/>
</dbReference>